<sequence length="493" mass="56599">MRRTPKKSNVSFKCHYCGKGSDKTLVAHRTAGIASKSLERDRRLVSGNYLNRSKSVHSTYLPPLNQTSDYAYTPGKTLTEDDLREELVQIKKRYTSLNHEHGILKTHLRVATNDLKRREHEIENLLQDPITMTKSQEQLELNSLKRRIIQFERALREKTQEINNLMGDKSVFSATETKQKMQKLEDDCAKLKHRLGKSVPYVELEAERTKLAEMIETLQRENEELHHMLEGVYQENGNNTLLDANGMKDPKMLSKLREEAATRMNEVEYYQRALSSLIREKSLPAIVMSPKHTKRSISVTSKNVERTISAKSERQQHLSNIATERVKMDSKKILKPIKKTSSTSLQNSTKSSNNVKYVKLESKSIARVERSEKRVKSDKNGKKILTENSVKHPVKHVNHLMNYEETESSAKSPDLLTPIESAEDEKESEKRKIYHDASSITSGVTNDDDDSNIGALNAEYQEKEMEDRIGSLITALRCQLLREEMIQTRVMSF</sequence>
<organism evidence="1 2">
    <name type="scientific">Panagrolaimus sp. PS1159</name>
    <dbReference type="NCBI Taxonomy" id="55785"/>
    <lineage>
        <taxon>Eukaryota</taxon>
        <taxon>Metazoa</taxon>
        <taxon>Ecdysozoa</taxon>
        <taxon>Nematoda</taxon>
        <taxon>Chromadorea</taxon>
        <taxon>Rhabditida</taxon>
        <taxon>Tylenchina</taxon>
        <taxon>Panagrolaimomorpha</taxon>
        <taxon>Panagrolaimoidea</taxon>
        <taxon>Panagrolaimidae</taxon>
        <taxon>Panagrolaimus</taxon>
    </lineage>
</organism>
<protein>
    <submittedName>
        <fullName evidence="2">Uncharacterized protein</fullName>
    </submittedName>
</protein>
<evidence type="ECO:0000313" key="1">
    <source>
        <dbReference type="Proteomes" id="UP000887580"/>
    </source>
</evidence>
<accession>A0AC35ERT1</accession>
<reference evidence="2" key="1">
    <citation type="submission" date="2022-11" db="UniProtKB">
        <authorList>
            <consortium name="WormBaseParasite"/>
        </authorList>
    </citation>
    <scope>IDENTIFICATION</scope>
</reference>
<dbReference type="WBParaSite" id="PS1159_v2.g10274.t1">
    <property type="protein sequence ID" value="PS1159_v2.g10274.t1"/>
    <property type="gene ID" value="PS1159_v2.g10274"/>
</dbReference>
<evidence type="ECO:0000313" key="2">
    <source>
        <dbReference type="WBParaSite" id="PS1159_v2.g10274.t1"/>
    </source>
</evidence>
<dbReference type="Proteomes" id="UP000887580">
    <property type="component" value="Unplaced"/>
</dbReference>
<name>A0AC35ERT1_9BILA</name>
<proteinExistence type="predicted"/>